<proteinExistence type="predicted"/>
<gene>
    <name evidence="2" type="ORF">EI97DRAFT_294128</name>
</gene>
<feature type="compositionally biased region" description="Basic and acidic residues" evidence="1">
    <location>
        <begin position="51"/>
        <end position="61"/>
    </location>
</feature>
<dbReference type="Proteomes" id="UP000800097">
    <property type="component" value="Unassembled WGS sequence"/>
</dbReference>
<reference evidence="2" key="1">
    <citation type="journal article" date="2020" name="Stud. Mycol.">
        <title>101 Dothideomycetes genomes: a test case for predicting lifestyles and emergence of pathogens.</title>
        <authorList>
            <person name="Haridas S."/>
            <person name="Albert R."/>
            <person name="Binder M."/>
            <person name="Bloem J."/>
            <person name="Labutti K."/>
            <person name="Salamov A."/>
            <person name="Andreopoulos B."/>
            <person name="Baker S."/>
            <person name="Barry K."/>
            <person name="Bills G."/>
            <person name="Bluhm B."/>
            <person name="Cannon C."/>
            <person name="Castanera R."/>
            <person name="Culley D."/>
            <person name="Daum C."/>
            <person name="Ezra D."/>
            <person name="Gonzalez J."/>
            <person name="Henrissat B."/>
            <person name="Kuo A."/>
            <person name="Liang C."/>
            <person name="Lipzen A."/>
            <person name="Lutzoni F."/>
            <person name="Magnuson J."/>
            <person name="Mondo S."/>
            <person name="Nolan M."/>
            <person name="Ohm R."/>
            <person name="Pangilinan J."/>
            <person name="Park H.-J."/>
            <person name="Ramirez L."/>
            <person name="Alfaro M."/>
            <person name="Sun H."/>
            <person name="Tritt A."/>
            <person name="Yoshinaga Y."/>
            <person name="Zwiers L.-H."/>
            <person name="Turgeon B."/>
            <person name="Goodwin S."/>
            <person name="Spatafora J."/>
            <person name="Crous P."/>
            <person name="Grigoriev I."/>
        </authorList>
    </citation>
    <scope>NUCLEOTIDE SEQUENCE</scope>
    <source>
        <strain evidence="2">CBS 379.55</strain>
    </source>
</reference>
<organism evidence="2 3">
    <name type="scientific">Westerdykella ornata</name>
    <dbReference type="NCBI Taxonomy" id="318751"/>
    <lineage>
        <taxon>Eukaryota</taxon>
        <taxon>Fungi</taxon>
        <taxon>Dikarya</taxon>
        <taxon>Ascomycota</taxon>
        <taxon>Pezizomycotina</taxon>
        <taxon>Dothideomycetes</taxon>
        <taxon>Pleosporomycetidae</taxon>
        <taxon>Pleosporales</taxon>
        <taxon>Sporormiaceae</taxon>
        <taxon>Westerdykella</taxon>
    </lineage>
</organism>
<accession>A0A6A6JMP2</accession>
<feature type="compositionally biased region" description="Basic residues" evidence="1">
    <location>
        <begin position="40"/>
        <end position="50"/>
    </location>
</feature>
<keyword evidence="3" id="KW-1185">Reference proteome</keyword>
<dbReference type="GeneID" id="54547648"/>
<sequence length="213" mass="22972">MAFPSFVFATSRDCAPTSSAGSPLLQLLTSAATLEPGRSSPHHGVHGHAHAARDTSTDKAKQRASRVPWSRLAAPGCWLDVADTLQPSNAGPNPTVLPCAVRTRQLHATTCMPVPSPVVVVQRQYYTEQYGAGRTLRYISPSQESWSIPGFPTRLHLRFAHSSAIMTSTRRASPACAACRLASSCEVTIPPYRRTSLAADGKMLTSIDRHKNP</sequence>
<evidence type="ECO:0000313" key="2">
    <source>
        <dbReference type="EMBL" id="KAF2277495.1"/>
    </source>
</evidence>
<dbReference type="AlphaFoldDB" id="A0A6A6JMP2"/>
<evidence type="ECO:0000313" key="3">
    <source>
        <dbReference type="Proteomes" id="UP000800097"/>
    </source>
</evidence>
<dbReference type="EMBL" id="ML986490">
    <property type="protein sequence ID" value="KAF2277495.1"/>
    <property type="molecule type" value="Genomic_DNA"/>
</dbReference>
<evidence type="ECO:0000256" key="1">
    <source>
        <dbReference type="SAM" id="MobiDB-lite"/>
    </source>
</evidence>
<dbReference type="RefSeq" id="XP_033655034.1">
    <property type="nucleotide sequence ID" value="XM_033794473.1"/>
</dbReference>
<protein>
    <submittedName>
        <fullName evidence="2">Uncharacterized protein</fullName>
    </submittedName>
</protein>
<feature type="region of interest" description="Disordered" evidence="1">
    <location>
        <begin position="35"/>
        <end position="63"/>
    </location>
</feature>
<name>A0A6A6JMP2_WESOR</name>